<evidence type="ECO:0000313" key="1">
    <source>
        <dbReference type="EMBL" id="GIY60736.1"/>
    </source>
</evidence>
<protein>
    <submittedName>
        <fullName evidence="1">Uncharacterized protein</fullName>
    </submittedName>
</protein>
<dbReference type="Proteomes" id="UP001054945">
    <property type="component" value="Unassembled WGS sequence"/>
</dbReference>
<evidence type="ECO:0000313" key="2">
    <source>
        <dbReference type="Proteomes" id="UP001054945"/>
    </source>
</evidence>
<proteinExistence type="predicted"/>
<reference evidence="1 2" key="1">
    <citation type="submission" date="2021-06" db="EMBL/GenBank/DDBJ databases">
        <title>Caerostris extrusa draft genome.</title>
        <authorList>
            <person name="Kono N."/>
            <person name="Arakawa K."/>
        </authorList>
    </citation>
    <scope>NUCLEOTIDE SEQUENCE [LARGE SCALE GENOMIC DNA]</scope>
</reference>
<gene>
    <name evidence="1" type="ORF">CEXT_598681</name>
</gene>
<keyword evidence="2" id="KW-1185">Reference proteome</keyword>
<comment type="caution">
    <text evidence="1">The sequence shown here is derived from an EMBL/GenBank/DDBJ whole genome shotgun (WGS) entry which is preliminary data.</text>
</comment>
<sequence>MVELVSTRNADYQQVSTNAILPNTKVLNNSTSLDANSACLQPKQPLTACDVSLRRLDFCRGQVSPFSFKISSKDWQSIDYKEIGAAHHTKTFNALELIGPVITKVKLFMQTLQQLKLDYNYPLPSNLILEWKSSITTLLFLNSLNTLFIRMELHALSDSLVGAYDTAFLHPFKRADLKLLN</sequence>
<accession>A0AAV4USL6</accession>
<organism evidence="1 2">
    <name type="scientific">Caerostris extrusa</name>
    <name type="common">Bark spider</name>
    <name type="synonym">Caerostris bankana</name>
    <dbReference type="NCBI Taxonomy" id="172846"/>
    <lineage>
        <taxon>Eukaryota</taxon>
        <taxon>Metazoa</taxon>
        <taxon>Ecdysozoa</taxon>
        <taxon>Arthropoda</taxon>
        <taxon>Chelicerata</taxon>
        <taxon>Arachnida</taxon>
        <taxon>Araneae</taxon>
        <taxon>Araneomorphae</taxon>
        <taxon>Entelegynae</taxon>
        <taxon>Araneoidea</taxon>
        <taxon>Araneidae</taxon>
        <taxon>Caerostris</taxon>
    </lineage>
</organism>
<name>A0AAV4USL6_CAEEX</name>
<dbReference type="EMBL" id="BPLR01013374">
    <property type="protein sequence ID" value="GIY60736.1"/>
    <property type="molecule type" value="Genomic_DNA"/>
</dbReference>
<dbReference type="AlphaFoldDB" id="A0AAV4USL6"/>
<dbReference type="Pfam" id="PF05380">
    <property type="entry name" value="Peptidase_A17"/>
    <property type="match status" value="1"/>
</dbReference>
<dbReference type="InterPro" id="IPR008042">
    <property type="entry name" value="Retrotrans_Pao"/>
</dbReference>